<dbReference type="Pfam" id="PF14489">
    <property type="entry name" value="QueF"/>
    <property type="match status" value="1"/>
</dbReference>
<evidence type="ECO:0000256" key="1">
    <source>
        <dbReference type="ARBA" id="ARBA00022490"/>
    </source>
</evidence>
<dbReference type="SUPFAM" id="SSF55620">
    <property type="entry name" value="Tetrahydrobiopterin biosynthesis enzymes-like"/>
    <property type="match status" value="1"/>
</dbReference>
<evidence type="ECO:0000256" key="3">
    <source>
        <dbReference type="ARBA" id="ARBA00022857"/>
    </source>
</evidence>
<evidence type="ECO:0000313" key="6">
    <source>
        <dbReference type="EMBL" id="CAB4555713.1"/>
    </source>
</evidence>
<dbReference type="HAMAP" id="MF_00818">
    <property type="entry name" value="QueF_type1"/>
    <property type="match status" value="1"/>
</dbReference>
<dbReference type="InterPro" id="IPR043133">
    <property type="entry name" value="GTP-CH-I_C/QueF"/>
</dbReference>
<reference evidence="6" key="1">
    <citation type="submission" date="2020-05" db="EMBL/GenBank/DDBJ databases">
        <authorList>
            <person name="Chiriac C."/>
            <person name="Salcher M."/>
            <person name="Ghai R."/>
            <person name="Kavagutti S V."/>
        </authorList>
    </citation>
    <scope>NUCLEOTIDE SEQUENCE</scope>
</reference>
<dbReference type="AlphaFoldDB" id="A0A6J6CZZ5"/>
<keyword evidence="3" id="KW-0521">NADP</keyword>
<keyword evidence="2" id="KW-0671">Queuosine biosynthesis</keyword>
<evidence type="ECO:0000256" key="5">
    <source>
        <dbReference type="SAM" id="MobiDB-lite"/>
    </source>
</evidence>
<dbReference type="InterPro" id="IPR050084">
    <property type="entry name" value="NADPH_dep_7-cyano-7-deazaG_red"/>
</dbReference>
<keyword evidence="4" id="KW-0560">Oxidoreductase</keyword>
<keyword evidence="1" id="KW-0963">Cytoplasm</keyword>
<dbReference type="EMBL" id="CAEZSR010000040">
    <property type="protein sequence ID" value="CAB4555713.1"/>
    <property type="molecule type" value="Genomic_DNA"/>
</dbReference>
<name>A0A6J6CZZ5_9ZZZZ</name>
<dbReference type="InterPro" id="IPR016856">
    <property type="entry name" value="QueF_type1"/>
</dbReference>
<gene>
    <name evidence="6" type="ORF">UFOPK1493_01391</name>
</gene>
<dbReference type="NCBIfam" id="TIGR03139">
    <property type="entry name" value="QueF-II"/>
    <property type="match status" value="1"/>
</dbReference>
<feature type="region of interest" description="Disordered" evidence="5">
    <location>
        <begin position="1"/>
        <end position="23"/>
    </location>
</feature>
<dbReference type="GO" id="GO:0005737">
    <property type="term" value="C:cytoplasm"/>
    <property type="evidence" value="ECO:0007669"/>
    <property type="project" value="InterPro"/>
</dbReference>
<dbReference type="PANTHER" id="PTHR34354">
    <property type="entry name" value="NADPH-DEPENDENT 7-CYANO-7-DEAZAGUANINE REDUCTASE"/>
    <property type="match status" value="1"/>
</dbReference>
<evidence type="ECO:0000256" key="2">
    <source>
        <dbReference type="ARBA" id="ARBA00022785"/>
    </source>
</evidence>
<organism evidence="6">
    <name type="scientific">freshwater metagenome</name>
    <dbReference type="NCBI Taxonomy" id="449393"/>
    <lineage>
        <taxon>unclassified sequences</taxon>
        <taxon>metagenomes</taxon>
        <taxon>ecological metagenomes</taxon>
    </lineage>
</organism>
<evidence type="ECO:0000256" key="4">
    <source>
        <dbReference type="ARBA" id="ARBA00023002"/>
    </source>
</evidence>
<proteinExistence type="inferred from homology"/>
<dbReference type="Gene3D" id="3.30.1130.10">
    <property type="match status" value="1"/>
</dbReference>
<protein>
    <submittedName>
        <fullName evidence="6">Unannotated protein</fullName>
    </submittedName>
</protein>
<dbReference type="GO" id="GO:0033739">
    <property type="term" value="F:preQ1 synthase activity"/>
    <property type="evidence" value="ECO:0007669"/>
    <property type="project" value="InterPro"/>
</dbReference>
<dbReference type="PANTHER" id="PTHR34354:SF1">
    <property type="entry name" value="NADPH-DEPENDENT 7-CYANO-7-DEAZAGUANINE REDUCTASE"/>
    <property type="match status" value="1"/>
</dbReference>
<dbReference type="InterPro" id="IPR029500">
    <property type="entry name" value="QueF"/>
</dbReference>
<dbReference type="GO" id="GO:0008616">
    <property type="term" value="P:tRNA queuosine(34) biosynthetic process"/>
    <property type="evidence" value="ECO:0007669"/>
    <property type="project" value="UniProtKB-KW"/>
</dbReference>
<sequence length="149" mass="16327">MEPTTADPTAGTTADPTADTTADTTAGSLTVLGATVRHSIDHVEVFPAPADVTTVRFTSDELQSMCPVTQQPDISRVRIEYVPDRWCIESKSLKLYLWGFRDRAVFAEALTAEIAREVMTTAQPHRVTVTLTQRPRGGIEVEAVAQLER</sequence>
<accession>A0A6J6CZZ5</accession>